<reference evidence="2" key="1">
    <citation type="journal article" date="2021" name="J Fungi (Basel)">
        <title>Virulence traits and population genomics of the black yeast Aureobasidium melanogenum.</title>
        <authorList>
            <person name="Cernosa A."/>
            <person name="Sun X."/>
            <person name="Gostincar C."/>
            <person name="Fang C."/>
            <person name="Gunde-Cimerman N."/>
            <person name="Song Z."/>
        </authorList>
    </citation>
    <scope>NUCLEOTIDE SEQUENCE</scope>
    <source>
        <strain evidence="2">EXF-9298</strain>
    </source>
</reference>
<feature type="compositionally biased region" description="Polar residues" evidence="1">
    <location>
        <begin position="1"/>
        <end position="22"/>
    </location>
</feature>
<evidence type="ECO:0000313" key="3">
    <source>
        <dbReference type="Proteomes" id="UP000729357"/>
    </source>
</evidence>
<dbReference type="AlphaFoldDB" id="A0A9P8FYD8"/>
<evidence type="ECO:0000313" key="2">
    <source>
        <dbReference type="EMBL" id="KAG9986450.1"/>
    </source>
</evidence>
<organism evidence="2 3">
    <name type="scientific">Aureobasidium melanogenum</name>
    <name type="common">Aureobasidium pullulans var. melanogenum</name>
    <dbReference type="NCBI Taxonomy" id="46634"/>
    <lineage>
        <taxon>Eukaryota</taxon>
        <taxon>Fungi</taxon>
        <taxon>Dikarya</taxon>
        <taxon>Ascomycota</taxon>
        <taxon>Pezizomycotina</taxon>
        <taxon>Dothideomycetes</taxon>
        <taxon>Dothideomycetidae</taxon>
        <taxon>Dothideales</taxon>
        <taxon>Saccotheciaceae</taxon>
        <taxon>Aureobasidium</taxon>
    </lineage>
</organism>
<proteinExistence type="predicted"/>
<feature type="region of interest" description="Disordered" evidence="1">
    <location>
        <begin position="1"/>
        <end position="72"/>
    </location>
</feature>
<dbReference type="Proteomes" id="UP000729357">
    <property type="component" value="Unassembled WGS sequence"/>
</dbReference>
<feature type="non-terminal residue" evidence="2">
    <location>
        <position position="218"/>
    </location>
</feature>
<comment type="caution">
    <text evidence="2">The sequence shown here is derived from an EMBL/GenBank/DDBJ whole genome shotgun (WGS) entry which is preliminary data.</text>
</comment>
<feature type="compositionally biased region" description="Basic and acidic residues" evidence="1">
    <location>
        <begin position="62"/>
        <end position="72"/>
    </location>
</feature>
<keyword evidence="3" id="KW-1185">Reference proteome</keyword>
<reference evidence="2" key="2">
    <citation type="submission" date="2021-08" db="EMBL/GenBank/DDBJ databases">
        <authorList>
            <person name="Gostincar C."/>
            <person name="Sun X."/>
            <person name="Song Z."/>
            <person name="Gunde-Cimerman N."/>
        </authorList>
    </citation>
    <scope>NUCLEOTIDE SEQUENCE</scope>
    <source>
        <strain evidence="2">EXF-9298</strain>
    </source>
</reference>
<evidence type="ECO:0000256" key="1">
    <source>
        <dbReference type="SAM" id="MobiDB-lite"/>
    </source>
</evidence>
<sequence length="218" mass="24798">MSFTTNSHDGNAATGATVSNHITGVGPHDASTTRDVSDMPLTSRNRSDDHAPRSASLTGSRNGHDENEQAHDTQIDQLYKDLQTWTREMMVFTSRLWLYILRRIWEREAGRHRSDLQEYEDIQNISLDRLRQLQEHIDHDAHSASQLSALSKRYKVLKRSTGSALRAANQTLANLFLLSGRRKSHQQAQEAVSRFEKDIAAFNRSVNEMVLRELLSDS</sequence>
<dbReference type="EMBL" id="JAHFXS010000306">
    <property type="protein sequence ID" value="KAG9986450.1"/>
    <property type="molecule type" value="Genomic_DNA"/>
</dbReference>
<name>A0A9P8FYD8_AURME</name>
<accession>A0A9P8FYD8</accession>
<protein>
    <submittedName>
        <fullName evidence="2">Uncharacterized protein</fullName>
    </submittedName>
</protein>
<gene>
    <name evidence="2" type="ORF">KCU98_g4028</name>
</gene>